<protein>
    <submittedName>
        <fullName evidence="3">Cyclic nucleotide-binding protein</fullName>
    </submittedName>
</protein>
<gene>
    <name evidence="3" type="ORF">W59_14326</name>
</gene>
<dbReference type="Pfam" id="PF00027">
    <property type="entry name" value="cNMP_binding"/>
    <property type="match status" value="1"/>
</dbReference>
<dbReference type="InterPro" id="IPR000595">
    <property type="entry name" value="cNMP-bd_dom"/>
</dbReference>
<dbReference type="GO" id="GO:0005829">
    <property type="term" value="C:cytosol"/>
    <property type="evidence" value="ECO:0007669"/>
    <property type="project" value="TreeGrafter"/>
</dbReference>
<dbReference type="GO" id="GO:0003700">
    <property type="term" value="F:DNA-binding transcription factor activity"/>
    <property type="evidence" value="ECO:0007669"/>
    <property type="project" value="TreeGrafter"/>
</dbReference>
<dbReference type="Proteomes" id="UP000006447">
    <property type="component" value="Unassembled WGS sequence"/>
</dbReference>
<dbReference type="SUPFAM" id="SSF51206">
    <property type="entry name" value="cAMP-binding domain-like"/>
    <property type="match status" value="1"/>
</dbReference>
<evidence type="ECO:0000256" key="1">
    <source>
        <dbReference type="SAM" id="MobiDB-lite"/>
    </source>
</evidence>
<sequence length="212" mass="23344">MSTRTSSEDAAPVGVNQPVDETPDEEGAFPRLTDDQVATLEVGGTRRSVRAGEVLIREGAPSNDFFVILSGKVAVLDEGDGDGERRILRVHGPGRFLGELGLLEGQVAFFTAEAIEDGEMLVLPAERVRGLVAHDPVLSDLILRAYLVRRHLLIGLGSGFRIIGSCYSPDTLRLREFAIRNRLPHRWIDLERDERAEQLLRSLDVAPRTLPS</sequence>
<dbReference type="SMART" id="SM00100">
    <property type="entry name" value="cNMP"/>
    <property type="match status" value="1"/>
</dbReference>
<feature type="domain" description="Cyclic nucleotide-binding" evidence="2">
    <location>
        <begin position="28"/>
        <end position="149"/>
    </location>
</feature>
<comment type="caution">
    <text evidence="3">The sequence shown here is derived from an EMBL/GenBank/DDBJ whole genome shotgun (WGS) entry which is preliminary data.</text>
</comment>
<dbReference type="PANTHER" id="PTHR24567">
    <property type="entry name" value="CRP FAMILY TRANSCRIPTIONAL REGULATORY PROTEIN"/>
    <property type="match status" value="1"/>
</dbReference>
<dbReference type="AlphaFoldDB" id="I0WSA2"/>
<dbReference type="InterPro" id="IPR018490">
    <property type="entry name" value="cNMP-bd_dom_sf"/>
</dbReference>
<dbReference type="PANTHER" id="PTHR24567:SF74">
    <property type="entry name" value="HTH-TYPE TRANSCRIPTIONAL REGULATOR ARCR"/>
    <property type="match status" value="1"/>
</dbReference>
<dbReference type="PATRIC" id="fig|1165867.3.peg.2916"/>
<dbReference type="InterPro" id="IPR014710">
    <property type="entry name" value="RmlC-like_jellyroll"/>
</dbReference>
<dbReference type="CDD" id="cd00038">
    <property type="entry name" value="CAP_ED"/>
    <property type="match status" value="1"/>
</dbReference>
<name>I0WSA2_RHOOP</name>
<dbReference type="Gene3D" id="2.60.120.10">
    <property type="entry name" value="Jelly Rolls"/>
    <property type="match status" value="1"/>
</dbReference>
<proteinExistence type="predicted"/>
<reference evidence="3 4" key="1">
    <citation type="journal article" date="2012" name="J. Bacteriol.">
        <title>Draft genome sequence of the nitrophenol-degrading actinomycete Rhodococcus imtechensis RKJ300.</title>
        <authorList>
            <person name="Vikram S."/>
            <person name="Kumar S."/>
            <person name="Subramanian S."/>
            <person name="Raghava G.P."/>
        </authorList>
    </citation>
    <scope>NUCLEOTIDE SEQUENCE [LARGE SCALE GENOMIC DNA]</scope>
    <source>
        <strain evidence="3 4">RKJ300</strain>
    </source>
</reference>
<evidence type="ECO:0000313" key="4">
    <source>
        <dbReference type="Proteomes" id="UP000006447"/>
    </source>
</evidence>
<dbReference type="PROSITE" id="PS50042">
    <property type="entry name" value="CNMP_BINDING_3"/>
    <property type="match status" value="1"/>
</dbReference>
<dbReference type="InterPro" id="IPR050397">
    <property type="entry name" value="Env_Response_Regulators"/>
</dbReference>
<evidence type="ECO:0000259" key="2">
    <source>
        <dbReference type="PROSITE" id="PS50042"/>
    </source>
</evidence>
<evidence type="ECO:0000313" key="3">
    <source>
        <dbReference type="EMBL" id="EID79268.1"/>
    </source>
</evidence>
<accession>I0WSA2</accession>
<dbReference type="EMBL" id="AJJH01000072">
    <property type="protein sequence ID" value="EID79268.1"/>
    <property type="molecule type" value="Genomic_DNA"/>
</dbReference>
<organism evidence="3 4">
    <name type="scientific">Rhodococcus opacus RKJ300 = JCM 13270</name>
    <dbReference type="NCBI Taxonomy" id="1165867"/>
    <lineage>
        <taxon>Bacteria</taxon>
        <taxon>Bacillati</taxon>
        <taxon>Actinomycetota</taxon>
        <taxon>Actinomycetes</taxon>
        <taxon>Mycobacteriales</taxon>
        <taxon>Nocardiaceae</taxon>
        <taxon>Rhodococcus</taxon>
    </lineage>
</organism>
<feature type="region of interest" description="Disordered" evidence="1">
    <location>
        <begin position="1"/>
        <end position="30"/>
    </location>
</feature>